<keyword evidence="2" id="KW-0812">Transmembrane</keyword>
<dbReference type="RefSeq" id="XP_017025222.1">
    <property type="nucleotide sequence ID" value="XM_017169733.1"/>
</dbReference>
<keyword evidence="2" id="KW-0472">Membrane</keyword>
<evidence type="ECO:0000256" key="1">
    <source>
        <dbReference type="SAM" id="MobiDB-lite"/>
    </source>
</evidence>
<keyword evidence="2" id="KW-1133">Transmembrane helix</keyword>
<dbReference type="PANTHER" id="PTHR31389:SF4">
    <property type="entry name" value="LD39211P"/>
    <property type="match status" value="1"/>
</dbReference>
<feature type="region of interest" description="Disordered" evidence="1">
    <location>
        <begin position="80"/>
        <end position="101"/>
    </location>
</feature>
<dbReference type="GeneID" id="108076742"/>
<dbReference type="RefSeq" id="XP_017025221.1">
    <property type="nucleotide sequence ID" value="XM_017169732.1"/>
</dbReference>
<evidence type="ECO:0000313" key="3">
    <source>
        <dbReference type="Proteomes" id="UP001652661"/>
    </source>
</evidence>
<accession>A0A6P4IP09</accession>
<evidence type="ECO:0000313" key="4">
    <source>
        <dbReference type="RefSeq" id="XP_017025221.1"/>
    </source>
</evidence>
<evidence type="ECO:0000313" key="5">
    <source>
        <dbReference type="RefSeq" id="XP_017025222.1"/>
    </source>
</evidence>
<dbReference type="Proteomes" id="UP001652661">
    <property type="component" value="Chromosome 2R"/>
</dbReference>
<sequence length="429" mass="48127">MRTKHLILLLIGVIIATIVFIAFGPAGEPNDSFKNIVVQTHQQFKEFQENLRVGLEHKKFEIDPKYLLLLGFAPSKDASSQQQQQLELEQRASSHQLPKTDLPASATKAELELSELRGLQHAQDAVTFGGRGGSREQRGQRRRITTPFNGTKSNFTIVTYVLEGQAASAILLAQNIAAKLPSEYLLIYDLGVSEEQLRDLGVYCNNSRCSVITYDLTEFPSFVGDQRTHAYRPIVIKDGLMRAKSVLFLENHMRVRGGSAQLQKLQSRVIGDGSLGVLGWNTPTAVSSLTHPKMFDYFESNAENFIFLRMVDLDAVFFSDSPEVTEKIMLPWLKCCLTLECIDPIGAQSNGCKFNKKPLYRYSGCHGYDASAFNIVLGLTSHLDNSKYSLPSDSPRNMFYKETLEQATRILESRRRNSSETSDHPFTDD</sequence>
<gene>
    <name evidence="4 5 6" type="primary">LOC108076742</name>
</gene>
<feature type="transmembrane region" description="Helical" evidence="2">
    <location>
        <begin position="7"/>
        <end position="26"/>
    </location>
</feature>
<protein>
    <submittedName>
        <fullName evidence="4 5">Uncharacterized protein LOC108076742 isoform X1</fullName>
    </submittedName>
</protein>
<dbReference type="OrthoDB" id="6414280at2759"/>
<proteinExistence type="predicted"/>
<dbReference type="PANTHER" id="PTHR31389">
    <property type="entry name" value="LD39211P"/>
    <property type="match status" value="1"/>
</dbReference>
<name>A0A6P4IP09_DROKI</name>
<reference evidence="3" key="2">
    <citation type="submission" date="2025-05" db="UniProtKB">
        <authorList>
            <consortium name="RefSeq"/>
        </authorList>
    </citation>
    <scope>NUCLEOTIDE SEQUENCE [LARGE SCALE GENOMIC DNA]</scope>
    <source>
        <strain evidence="3">14028-0561.14</strain>
    </source>
</reference>
<organism evidence="3 4">
    <name type="scientific">Drosophila kikkawai</name>
    <name type="common">Fruit fly</name>
    <dbReference type="NCBI Taxonomy" id="30033"/>
    <lineage>
        <taxon>Eukaryota</taxon>
        <taxon>Metazoa</taxon>
        <taxon>Ecdysozoa</taxon>
        <taxon>Arthropoda</taxon>
        <taxon>Hexapoda</taxon>
        <taxon>Insecta</taxon>
        <taxon>Pterygota</taxon>
        <taxon>Neoptera</taxon>
        <taxon>Endopterygota</taxon>
        <taxon>Diptera</taxon>
        <taxon>Brachycera</taxon>
        <taxon>Muscomorpha</taxon>
        <taxon>Ephydroidea</taxon>
        <taxon>Drosophilidae</taxon>
        <taxon>Drosophila</taxon>
        <taxon>Sophophora</taxon>
    </lineage>
</organism>
<evidence type="ECO:0000256" key="2">
    <source>
        <dbReference type="SAM" id="Phobius"/>
    </source>
</evidence>
<dbReference type="AlphaFoldDB" id="A0A6P4IP09"/>
<evidence type="ECO:0000313" key="6">
    <source>
        <dbReference type="RefSeq" id="XP_017025223.1"/>
    </source>
</evidence>
<keyword evidence="3" id="KW-1185">Reference proteome</keyword>
<reference evidence="4 6" key="1">
    <citation type="submission" date="2025-04" db="UniProtKB">
        <authorList>
            <consortium name="RefSeq"/>
        </authorList>
    </citation>
    <scope>IDENTIFICATION</scope>
    <source>
        <strain evidence="3">14028-0561.14</strain>
    </source>
</reference>
<dbReference type="RefSeq" id="XP_017025223.1">
    <property type="nucleotide sequence ID" value="XM_017169734.1"/>
</dbReference>